<evidence type="ECO:0000256" key="2">
    <source>
        <dbReference type="ARBA" id="ARBA00022827"/>
    </source>
</evidence>
<sequence length="568" mass="62583">MSSTARVGIIGSGAAGLITAHVLIQDGFKSVEILTRDNAPGGVWAAQRVYPGLTINNVHGEFRFSALPMPLPANANVTGGRLSGEDMRAYMESFADRFLKDRIKYDTEALNICRRNGGGWVVTAKGLNSGTMFELEYDKIVLCTGGCNEPRVPNDLSAEVAKEAGFRGPVIHSSQFASRILSILNAVDPSEGAVIVVGGGKSAQDAASFLAREGRRVRMVFEAADPVVAAPVPLPAFIRKSRFLALISPHVELKTRLERFLHTTWLGSKIVKAIWAFLSWSSFFSLNIPSNSPLRRTHSLFYGVRTNDEGVGRPDGFHALVNQGKIELVAPVRVKGYAPSSGSEGKTVKVVLNDGRELTANAVILATGFMSSWSKIFDDATAEELGLKTYPVKSDAFADEWNYTTLDSSVLTNHERGVARAANIYRGIVPAKNITQRDFAINGAIFTTNNGYAFEVIAHWISSYFLKDPFLHLPLTPQAAIQEAERNNAWLGKRYPNMLNEINESYSSDLAFWSWPQVVSTLLEDMSLPSWRSGGNWFTWPFKPIDLEEIACLKQERDQKRVECMQKN</sequence>
<gene>
    <name evidence="5" type="ORF">GFSPODELE1_LOCUS2143</name>
</gene>
<keyword evidence="6" id="KW-1185">Reference proteome</keyword>
<proteinExistence type="predicted"/>
<dbReference type="Proteomes" id="UP001497453">
    <property type="component" value="Chromosome 10"/>
</dbReference>
<evidence type="ECO:0000256" key="1">
    <source>
        <dbReference type="ARBA" id="ARBA00022630"/>
    </source>
</evidence>
<evidence type="ECO:0000313" key="5">
    <source>
        <dbReference type="EMBL" id="CAL1698409.1"/>
    </source>
</evidence>
<keyword evidence="2" id="KW-0274">FAD</keyword>
<dbReference type="Pfam" id="PF07992">
    <property type="entry name" value="Pyr_redox_2"/>
    <property type="match status" value="1"/>
</dbReference>
<name>A0ABP1CV70_9APHY</name>
<evidence type="ECO:0000313" key="6">
    <source>
        <dbReference type="Proteomes" id="UP001497453"/>
    </source>
</evidence>
<dbReference type="InterPro" id="IPR050346">
    <property type="entry name" value="FMO-like"/>
</dbReference>
<dbReference type="SUPFAM" id="SSF51905">
    <property type="entry name" value="FAD/NAD(P)-binding domain"/>
    <property type="match status" value="2"/>
</dbReference>
<protein>
    <recommendedName>
        <fullName evidence="4">FAD/NAD(P)-binding domain-containing protein</fullName>
    </recommendedName>
</protein>
<dbReference type="PRINTS" id="PR00419">
    <property type="entry name" value="ADXRDTASE"/>
</dbReference>
<organism evidence="5 6">
    <name type="scientific">Somion occarium</name>
    <dbReference type="NCBI Taxonomy" id="3059160"/>
    <lineage>
        <taxon>Eukaryota</taxon>
        <taxon>Fungi</taxon>
        <taxon>Dikarya</taxon>
        <taxon>Basidiomycota</taxon>
        <taxon>Agaricomycotina</taxon>
        <taxon>Agaricomycetes</taxon>
        <taxon>Polyporales</taxon>
        <taxon>Cerrenaceae</taxon>
        <taxon>Somion</taxon>
    </lineage>
</organism>
<reference evidence="6" key="1">
    <citation type="submission" date="2024-04" db="EMBL/GenBank/DDBJ databases">
        <authorList>
            <person name="Shaw F."/>
            <person name="Minotto A."/>
        </authorList>
    </citation>
    <scope>NUCLEOTIDE SEQUENCE [LARGE SCALE GENOMIC DNA]</scope>
</reference>
<evidence type="ECO:0000259" key="4">
    <source>
        <dbReference type="Pfam" id="PF07992"/>
    </source>
</evidence>
<accession>A0ABP1CV70</accession>
<evidence type="ECO:0000256" key="3">
    <source>
        <dbReference type="ARBA" id="ARBA00023002"/>
    </source>
</evidence>
<dbReference type="InterPro" id="IPR036188">
    <property type="entry name" value="FAD/NAD-bd_sf"/>
</dbReference>
<keyword evidence="1" id="KW-0285">Flavoprotein</keyword>
<keyword evidence="3" id="KW-0560">Oxidoreductase</keyword>
<dbReference type="InterPro" id="IPR023753">
    <property type="entry name" value="FAD/NAD-binding_dom"/>
</dbReference>
<dbReference type="PANTHER" id="PTHR23023">
    <property type="entry name" value="DIMETHYLANILINE MONOOXYGENASE"/>
    <property type="match status" value="1"/>
</dbReference>
<dbReference type="EMBL" id="OZ037953">
    <property type="protein sequence ID" value="CAL1698409.1"/>
    <property type="molecule type" value="Genomic_DNA"/>
</dbReference>
<dbReference type="Gene3D" id="3.50.50.60">
    <property type="entry name" value="FAD/NAD(P)-binding domain"/>
    <property type="match status" value="2"/>
</dbReference>
<feature type="domain" description="FAD/NAD(P)-binding" evidence="4">
    <location>
        <begin position="6"/>
        <end position="221"/>
    </location>
</feature>